<comment type="cofactor">
    <cofactor evidence="1">
        <name>[4Fe-4S] cluster</name>
        <dbReference type="ChEBI" id="CHEBI:49883"/>
    </cofactor>
</comment>
<dbReference type="RefSeq" id="WP_066335156.1">
    <property type="nucleotide sequence ID" value="NZ_CP017688.1"/>
</dbReference>
<accession>A0A1B9E042</accession>
<dbReference type="EMBL" id="LVEP01000031">
    <property type="protein sequence ID" value="OCB75316.1"/>
    <property type="molecule type" value="Genomic_DNA"/>
</dbReference>
<dbReference type="OrthoDB" id="9801424at2"/>
<dbReference type="GO" id="GO:0031419">
    <property type="term" value="F:cobalamin binding"/>
    <property type="evidence" value="ECO:0007669"/>
    <property type="project" value="InterPro"/>
</dbReference>
<evidence type="ECO:0000256" key="2">
    <source>
        <dbReference type="ARBA" id="ARBA00022691"/>
    </source>
</evidence>
<feature type="domain" description="Radical SAM core" evidence="7">
    <location>
        <begin position="190"/>
        <end position="421"/>
    </location>
</feature>
<evidence type="ECO:0000259" key="6">
    <source>
        <dbReference type="PROSITE" id="PS51332"/>
    </source>
</evidence>
<dbReference type="GO" id="GO:0051539">
    <property type="term" value="F:4 iron, 4 sulfur cluster binding"/>
    <property type="evidence" value="ECO:0007669"/>
    <property type="project" value="UniProtKB-KW"/>
</dbReference>
<dbReference type="Pfam" id="PF02310">
    <property type="entry name" value="B12-binding"/>
    <property type="match status" value="1"/>
</dbReference>
<evidence type="ECO:0000313" key="9">
    <source>
        <dbReference type="Proteomes" id="UP000093510"/>
    </source>
</evidence>
<keyword evidence="9" id="KW-1185">Reference proteome</keyword>
<dbReference type="SUPFAM" id="SSF102114">
    <property type="entry name" value="Radical SAM enzymes"/>
    <property type="match status" value="1"/>
</dbReference>
<keyword evidence="4" id="KW-0408">Iron</keyword>
<evidence type="ECO:0000256" key="5">
    <source>
        <dbReference type="ARBA" id="ARBA00023014"/>
    </source>
</evidence>
<dbReference type="CDD" id="cd02068">
    <property type="entry name" value="radical_SAM_B12_BD"/>
    <property type="match status" value="1"/>
</dbReference>
<keyword evidence="5" id="KW-0411">Iron-sulfur</keyword>
<dbReference type="InterPro" id="IPR034466">
    <property type="entry name" value="Methyltransferase_Class_B"/>
</dbReference>
<dbReference type="InterPro" id="IPR006158">
    <property type="entry name" value="Cobalamin-bd"/>
</dbReference>
<dbReference type="InterPro" id="IPR058240">
    <property type="entry name" value="rSAM_sf"/>
</dbReference>
<feature type="domain" description="B12-binding" evidence="6">
    <location>
        <begin position="14"/>
        <end position="144"/>
    </location>
</feature>
<dbReference type="InterPro" id="IPR006638">
    <property type="entry name" value="Elp3/MiaA/NifB-like_rSAM"/>
</dbReference>
<dbReference type="PANTHER" id="PTHR43409:SF16">
    <property type="entry name" value="SLR0320 PROTEIN"/>
    <property type="match status" value="1"/>
</dbReference>
<dbReference type="PROSITE" id="PS51332">
    <property type="entry name" value="B12_BINDING"/>
    <property type="match status" value="1"/>
</dbReference>
<dbReference type="AlphaFoldDB" id="A0A1B9E042"/>
<sequence length="421" mass="47394">MNKLNNLVILLQPPNLCKTFTRSGSVYPPLGLCQLAAVDKNDVIEVFDAEGEGLNIEETQTKLIRKKPKIIGLSATSFTLVIVENWAKFAKSIGAIVIVGGPHPSLSPRDTFDKCPSVKYIVRGEGEVIINELIENLLNNKNNLNLSGVCERLNDKYHISDEILKVENFENLPFPNLSKMPIKNYWCPDSKSSPMVTMMTTRGCPYKCGFCSSPAVMGKKIRSWSVDKVIKELKYLHFELGVNEISFVDDVFTINRKRTINLCKEIIKNKIKITWFCNARADHIDEEMAKVMSEAGCHQTYLGFESGAQIILDNVQKGTTIEKLVNGAKILKENNISRSIGFVLGLPGETDETVIQSIELAKVLKPERLQFTRFTPLVGSPLENYSYEQNGFHTKGEDIVGRWVKFAYESCENDNWGKESW</sequence>
<keyword evidence="3" id="KW-0479">Metal-binding</keyword>
<dbReference type="SMART" id="SM00729">
    <property type="entry name" value="Elp3"/>
    <property type="match status" value="1"/>
</dbReference>
<dbReference type="PANTHER" id="PTHR43409">
    <property type="entry name" value="ANAEROBIC MAGNESIUM-PROTOPORPHYRIN IX MONOMETHYL ESTER CYCLASE-RELATED"/>
    <property type="match status" value="1"/>
</dbReference>
<proteinExistence type="predicted"/>
<dbReference type="STRING" id="1763534.GCA_001831475_02430"/>
<dbReference type="SFLD" id="SFLDG01123">
    <property type="entry name" value="methyltransferase_(Class_B)"/>
    <property type="match status" value="1"/>
</dbReference>
<keyword evidence="2" id="KW-0949">S-adenosyl-L-methionine</keyword>
<evidence type="ECO:0000256" key="1">
    <source>
        <dbReference type="ARBA" id="ARBA00001966"/>
    </source>
</evidence>
<dbReference type="SFLD" id="SFLDS00029">
    <property type="entry name" value="Radical_SAM"/>
    <property type="match status" value="1"/>
</dbReference>
<dbReference type="GO" id="GO:0046872">
    <property type="term" value="F:metal ion binding"/>
    <property type="evidence" value="ECO:0007669"/>
    <property type="project" value="UniProtKB-KW"/>
</dbReference>
<dbReference type="Gene3D" id="3.80.30.20">
    <property type="entry name" value="tm_1862 like domain"/>
    <property type="match status" value="1"/>
</dbReference>
<evidence type="ECO:0000256" key="3">
    <source>
        <dbReference type="ARBA" id="ARBA00022723"/>
    </source>
</evidence>
<dbReference type="InterPro" id="IPR023404">
    <property type="entry name" value="rSAM_horseshoe"/>
</dbReference>
<dbReference type="InterPro" id="IPR007197">
    <property type="entry name" value="rSAM"/>
</dbReference>
<organism evidence="8 9">
    <name type="scientific">Flavobacterium crassostreae</name>
    <dbReference type="NCBI Taxonomy" id="1763534"/>
    <lineage>
        <taxon>Bacteria</taxon>
        <taxon>Pseudomonadati</taxon>
        <taxon>Bacteroidota</taxon>
        <taxon>Flavobacteriia</taxon>
        <taxon>Flavobacteriales</taxon>
        <taxon>Flavobacteriaceae</taxon>
        <taxon>Flavobacterium</taxon>
    </lineage>
</organism>
<reference evidence="8 9" key="1">
    <citation type="submission" date="2016-03" db="EMBL/GenBank/DDBJ databases">
        <authorList>
            <person name="Ploux O."/>
        </authorList>
    </citation>
    <scope>NUCLEOTIDE SEQUENCE [LARGE SCALE GENOMIC DNA]</scope>
    <source>
        <strain evidence="8 9">LPB0076</strain>
    </source>
</reference>
<evidence type="ECO:0000313" key="8">
    <source>
        <dbReference type="EMBL" id="OCB75316.1"/>
    </source>
</evidence>
<dbReference type="GO" id="GO:0005829">
    <property type="term" value="C:cytosol"/>
    <property type="evidence" value="ECO:0007669"/>
    <property type="project" value="TreeGrafter"/>
</dbReference>
<comment type="caution">
    <text evidence="8">The sequence shown here is derived from an EMBL/GenBank/DDBJ whole genome shotgun (WGS) entry which is preliminary data.</text>
</comment>
<protein>
    <submittedName>
        <fullName evidence="8">Uncharacterized protein</fullName>
    </submittedName>
</protein>
<evidence type="ECO:0000259" key="7">
    <source>
        <dbReference type="PROSITE" id="PS51918"/>
    </source>
</evidence>
<dbReference type="Pfam" id="PF04055">
    <property type="entry name" value="Radical_SAM"/>
    <property type="match status" value="1"/>
</dbReference>
<dbReference type="Gene3D" id="3.40.50.280">
    <property type="entry name" value="Cobalamin-binding domain"/>
    <property type="match status" value="1"/>
</dbReference>
<dbReference type="CDD" id="cd01335">
    <property type="entry name" value="Radical_SAM"/>
    <property type="match status" value="1"/>
</dbReference>
<dbReference type="GO" id="GO:0003824">
    <property type="term" value="F:catalytic activity"/>
    <property type="evidence" value="ECO:0007669"/>
    <property type="project" value="InterPro"/>
</dbReference>
<dbReference type="SFLD" id="SFLDG01082">
    <property type="entry name" value="B12-binding_domain_containing"/>
    <property type="match status" value="1"/>
</dbReference>
<dbReference type="Proteomes" id="UP000093510">
    <property type="component" value="Unassembled WGS sequence"/>
</dbReference>
<evidence type="ECO:0000256" key="4">
    <source>
        <dbReference type="ARBA" id="ARBA00023004"/>
    </source>
</evidence>
<dbReference type="PROSITE" id="PS51918">
    <property type="entry name" value="RADICAL_SAM"/>
    <property type="match status" value="1"/>
</dbReference>
<dbReference type="InterPro" id="IPR051198">
    <property type="entry name" value="BchE-like"/>
</dbReference>
<gene>
    <name evidence="8" type="ORF">LPBF_08640</name>
</gene>
<name>A0A1B9E042_9FLAO</name>